<sequence>MDYFSRAKNAALDAADAATKSLNELHVVQKSKGAYQEWKTVESALYEPLPTQTSIRLLKLEPSKAMQKAAKAGKTVSGDARDDDDDVRFVMLTVELDRNPQFTALSYTWRRQRSQFTAWRRWASESFMQLVQDKPVDFSVPDPDDELRATRKVTCNGHEMMVFDNLFEALKQLRRGRPGEWLWIDAVCMNQSDSTELAAQIRIMGRIYQSAQLVVVWLGPFSRVAEEGLKTLEKIVQSDEPLIANPLYAARVGNGAAEDWKIESAALTAFHLASRSYFRRVWVVQELCLAREVIYLHGKHEISIDTLLTSCKWCVDEDSGRETADFAPIDRVLPLHSTTHMRFLPTTLDARKEFARGNKWSLMQWFHTCNGRLASVGKDYVFAGLSLVRQDCLDIDQNLQATEPCPPLLPQRPVGGLVLDETNTVGGLSSKFSAPAPAANQSLTPRGLWPKLTPDYSASDAEVFVNAAACLLSHASLEDFLRLAARLRDKHQFRTTDSLRPRDLEAFSGLPSWTPAIGSWMSCLTMDLVPPGAQSPFKASAVPLDADTHKANVSHSTGISISADGRTLSLPAAVFDRVSAYVYEPDPPEGFAELRKLLRYLDRPSGQYDMDQDSSLQQVSAKGQEEETAKLHGKPSILEAVACAMVAGHVGGEQVTPSQAGTWLCESLESKVQQVVAETQRSISDNQQIRQSLEAKAQKRGQNSDYLKTAEDDRNAKKWRICDEAIKQGLEVVTEIKAELEALKLRHSHLQWQPAGTVAVVSRKEDVERARLERRNSKEKQLEELLEKRSIDTKSSSSIRDALDRGRAKTTEITDNLYDRLNTWGLSVEGKFRRIMSDECRAFEGAFIKTLAWRMICVTHKGHFLLGPRWLAEGDTVMLLPGASVPFIFAPEKEDLEREKARIEERLSHVSSGDDEEVMWSAVKVPQEARLAEIEQSLQAIAERPSNRWLLVGDAYVEGIMHGEAAGEVEFGKIDVI</sequence>
<protein>
    <submittedName>
        <fullName evidence="2">Heterokaryon incompatibility protein-domain-containing protein</fullName>
    </submittedName>
</protein>
<dbReference type="PANTHER" id="PTHR24148:SF73">
    <property type="entry name" value="HET DOMAIN PROTEIN (AFU_ORTHOLOGUE AFUA_8G01020)"/>
    <property type="match status" value="1"/>
</dbReference>
<dbReference type="PANTHER" id="PTHR24148">
    <property type="entry name" value="ANKYRIN REPEAT DOMAIN-CONTAINING PROTEIN 39 HOMOLOG-RELATED"/>
    <property type="match status" value="1"/>
</dbReference>
<dbReference type="InterPro" id="IPR010730">
    <property type="entry name" value="HET"/>
</dbReference>
<dbReference type="OrthoDB" id="2157530at2759"/>
<evidence type="ECO:0000313" key="3">
    <source>
        <dbReference type="Proteomes" id="UP000070501"/>
    </source>
</evidence>
<dbReference type="AlphaFoldDB" id="A0A136IXF3"/>
<keyword evidence="3" id="KW-1185">Reference proteome</keyword>
<evidence type="ECO:0000313" key="2">
    <source>
        <dbReference type="EMBL" id="KXJ89561.1"/>
    </source>
</evidence>
<dbReference type="InParanoid" id="A0A136IXF3"/>
<evidence type="ECO:0000259" key="1">
    <source>
        <dbReference type="Pfam" id="PF06985"/>
    </source>
</evidence>
<organism evidence="2 3">
    <name type="scientific">Microdochium bolleyi</name>
    <dbReference type="NCBI Taxonomy" id="196109"/>
    <lineage>
        <taxon>Eukaryota</taxon>
        <taxon>Fungi</taxon>
        <taxon>Dikarya</taxon>
        <taxon>Ascomycota</taxon>
        <taxon>Pezizomycotina</taxon>
        <taxon>Sordariomycetes</taxon>
        <taxon>Xylariomycetidae</taxon>
        <taxon>Xylariales</taxon>
        <taxon>Microdochiaceae</taxon>
        <taxon>Microdochium</taxon>
    </lineage>
</organism>
<name>A0A136IXF3_9PEZI</name>
<reference evidence="3" key="1">
    <citation type="submission" date="2016-02" db="EMBL/GenBank/DDBJ databases">
        <title>Draft genome sequence of Microdochium bolleyi, a fungal endophyte of beachgrass.</title>
        <authorList>
            <consortium name="DOE Joint Genome Institute"/>
            <person name="David A.S."/>
            <person name="May G."/>
            <person name="Haridas S."/>
            <person name="Lim J."/>
            <person name="Wang M."/>
            <person name="Labutti K."/>
            <person name="Lipzen A."/>
            <person name="Barry K."/>
            <person name="Grigoriev I.V."/>
        </authorList>
    </citation>
    <scope>NUCLEOTIDE SEQUENCE [LARGE SCALE GENOMIC DNA]</scope>
    <source>
        <strain evidence="3">J235TASD1</strain>
    </source>
</reference>
<dbReference type="Pfam" id="PF06985">
    <property type="entry name" value="HET"/>
    <property type="match status" value="1"/>
</dbReference>
<gene>
    <name evidence="2" type="ORF">Micbo1qcDRAFT_13129</name>
</gene>
<dbReference type="InterPro" id="IPR052895">
    <property type="entry name" value="HetReg/Transcr_Mod"/>
</dbReference>
<dbReference type="Proteomes" id="UP000070501">
    <property type="component" value="Unassembled WGS sequence"/>
</dbReference>
<accession>A0A136IXF3</accession>
<dbReference type="EMBL" id="KQ964255">
    <property type="protein sequence ID" value="KXJ89561.1"/>
    <property type="molecule type" value="Genomic_DNA"/>
</dbReference>
<proteinExistence type="predicted"/>
<feature type="domain" description="Heterokaryon incompatibility" evidence="1">
    <location>
        <begin position="102"/>
        <end position="286"/>
    </location>
</feature>